<keyword evidence="3" id="KW-1185">Reference proteome</keyword>
<proteinExistence type="predicted"/>
<protein>
    <submittedName>
        <fullName evidence="2">Uncharacterized protein</fullName>
    </submittedName>
</protein>
<evidence type="ECO:0000313" key="2">
    <source>
        <dbReference type="EMBL" id="CAJ1928190.1"/>
    </source>
</evidence>
<keyword evidence="1" id="KW-0472">Membrane</keyword>
<dbReference type="AlphaFoldDB" id="A0AAD2FG88"/>
<gene>
    <name evidence="2" type="ORF">CYCCA115_LOCUS1415</name>
</gene>
<evidence type="ECO:0000256" key="1">
    <source>
        <dbReference type="SAM" id="Phobius"/>
    </source>
</evidence>
<feature type="transmembrane region" description="Helical" evidence="1">
    <location>
        <begin position="156"/>
        <end position="180"/>
    </location>
</feature>
<sequence length="190" mass="21773">MLICVWEIILYHYAEWIEYHYKQHLKPKYGQKLPPGVVLLDSATLSQALTGKHWAQIWATYSLIDPAYSDGSTFQFWVDVGNGHCFLIPSLLFSFCITFDGAEESSIFCWNNIVSPRTQGLIVCVFQYIMMHGTFLYYASYIYSKKWVGVSLGGKLFVTIANILWVVFPAIAIVAAYHAVHDNSWKVLRE</sequence>
<reference evidence="2" key="1">
    <citation type="submission" date="2023-08" db="EMBL/GenBank/DDBJ databases">
        <authorList>
            <person name="Audoor S."/>
            <person name="Bilcke G."/>
        </authorList>
    </citation>
    <scope>NUCLEOTIDE SEQUENCE</scope>
</reference>
<comment type="caution">
    <text evidence="2">The sequence shown here is derived from an EMBL/GenBank/DDBJ whole genome shotgun (WGS) entry which is preliminary data.</text>
</comment>
<feature type="transmembrane region" description="Helical" evidence="1">
    <location>
        <begin position="125"/>
        <end position="144"/>
    </location>
</feature>
<keyword evidence="1" id="KW-0812">Transmembrane</keyword>
<dbReference type="EMBL" id="CAKOGP040000036">
    <property type="protein sequence ID" value="CAJ1928190.1"/>
    <property type="molecule type" value="Genomic_DNA"/>
</dbReference>
<organism evidence="2 3">
    <name type="scientific">Cylindrotheca closterium</name>
    <dbReference type="NCBI Taxonomy" id="2856"/>
    <lineage>
        <taxon>Eukaryota</taxon>
        <taxon>Sar</taxon>
        <taxon>Stramenopiles</taxon>
        <taxon>Ochrophyta</taxon>
        <taxon>Bacillariophyta</taxon>
        <taxon>Bacillariophyceae</taxon>
        <taxon>Bacillariophycidae</taxon>
        <taxon>Bacillariales</taxon>
        <taxon>Bacillariaceae</taxon>
        <taxon>Cylindrotheca</taxon>
    </lineage>
</organism>
<keyword evidence="1" id="KW-1133">Transmembrane helix</keyword>
<name>A0AAD2FG88_9STRA</name>
<evidence type="ECO:0000313" key="3">
    <source>
        <dbReference type="Proteomes" id="UP001295423"/>
    </source>
</evidence>
<accession>A0AAD2FG88</accession>
<dbReference type="Proteomes" id="UP001295423">
    <property type="component" value="Unassembled WGS sequence"/>
</dbReference>